<evidence type="ECO:0000313" key="1">
    <source>
        <dbReference type="EMBL" id="KAF2194840.1"/>
    </source>
</evidence>
<dbReference type="Proteomes" id="UP000800200">
    <property type="component" value="Unassembled WGS sequence"/>
</dbReference>
<organism evidence="1 2">
    <name type="scientific">Zopfia rhizophila CBS 207.26</name>
    <dbReference type="NCBI Taxonomy" id="1314779"/>
    <lineage>
        <taxon>Eukaryota</taxon>
        <taxon>Fungi</taxon>
        <taxon>Dikarya</taxon>
        <taxon>Ascomycota</taxon>
        <taxon>Pezizomycotina</taxon>
        <taxon>Dothideomycetes</taxon>
        <taxon>Dothideomycetes incertae sedis</taxon>
        <taxon>Zopfiaceae</taxon>
        <taxon>Zopfia</taxon>
    </lineage>
</organism>
<name>A0A6A6EXI9_9PEZI</name>
<proteinExistence type="predicted"/>
<dbReference type="EMBL" id="ML994611">
    <property type="protein sequence ID" value="KAF2194840.1"/>
    <property type="molecule type" value="Genomic_DNA"/>
</dbReference>
<evidence type="ECO:0000313" key="2">
    <source>
        <dbReference type="Proteomes" id="UP000800200"/>
    </source>
</evidence>
<dbReference type="AlphaFoldDB" id="A0A6A6EXI9"/>
<sequence>MLLGNTRINTISNGFFAKFEIFGDSSSALASDLIKHKNLNTFALLFVVCTKPTGRGGVTRSGCPLIHYQEAEFFECQFYSIIDSYLKRLHGCVKRTEGRATNKRLHPRAQYVPTSLNSLFKPPRRSWWVVSEHTQESNQNFPKGGGRNWNARDAEWMDLLRDQSGVWRIDAMEMEVIESVAGAGRGRTACT</sequence>
<reference evidence="1" key="1">
    <citation type="journal article" date="2020" name="Stud. Mycol.">
        <title>101 Dothideomycetes genomes: a test case for predicting lifestyles and emergence of pathogens.</title>
        <authorList>
            <person name="Haridas S."/>
            <person name="Albert R."/>
            <person name="Binder M."/>
            <person name="Bloem J."/>
            <person name="Labutti K."/>
            <person name="Salamov A."/>
            <person name="Andreopoulos B."/>
            <person name="Baker S."/>
            <person name="Barry K."/>
            <person name="Bills G."/>
            <person name="Bluhm B."/>
            <person name="Cannon C."/>
            <person name="Castanera R."/>
            <person name="Culley D."/>
            <person name="Daum C."/>
            <person name="Ezra D."/>
            <person name="Gonzalez J."/>
            <person name="Henrissat B."/>
            <person name="Kuo A."/>
            <person name="Liang C."/>
            <person name="Lipzen A."/>
            <person name="Lutzoni F."/>
            <person name="Magnuson J."/>
            <person name="Mondo S."/>
            <person name="Nolan M."/>
            <person name="Ohm R."/>
            <person name="Pangilinan J."/>
            <person name="Park H.-J."/>
            <person name="Ramirez L."/>
            <person name="Alfaro M."/>
            <person name="Sun H."/>
            <person name="Tritt A."/>
            <person name="Yoshinaga Y."/>
            <person name="Zwiers L.-H."/>
            <person name="Turgeon B."/>
            <person name="Goodwin S."/>
            <person name="Spatafora J."/>
            <person name="Crous P."/>
            <person name="Grigoriev I."/>
        </authorList>
    </citation>
    <scope>NUCLEOTIDE SEQUENCE</scope>
    <source>
        <strain evidence="1">CBS 207.26</strain>
    </source>
</reference>
<keyword evidence="2" id="KW-1185">Reference proteome</keyword>
<protein>
    <submittedName>
        <fullName evidence="1">Uncharacterized protein</fullName>
    </submittedName>
</protein>
<accession>A0A6A6EXI9</accession>
<gene>
    <name evidence="1" type="ORF">K469DRAFT_774808</name>
</gene>